<organism evidence="1 2">
    <name type="scientific">Phytophthora megakarya</name>
    <dbReference type="NCBI Taxonomy" id="4795"/>
    <lineage>
        <taxon>Eukaryota</taxon>
        <taxon>Sar</taxon>
        <taxon>Stramenopiles</taxon>
        <taxon>Oomycota</taxon>
        <taxon>Peronosporomycetes</taxon>
        <taxon>Peronosporales</taxon>
        <taxon>Peronosporaceae</taxon>
        <taxon>Phytophthora</taxon>
    </lineage>
</organism>
<keyword evidence="2" id="KW-1185">Reference proteome</keyword>
<accession>A0A225V6X7</accession>
<dbReference type="EMBL" id="NBNE01007380">
    <property type="protein sequence ID" value="OWZ00729.1"/>
    <property type="molecule type" value="Genomic_DNA"/>
</dbReference>
<gene>
    <name evidence="1" type="ORF">PHMEG_00028020</name>
</gene>
<dbReference type="AlphaFoldDB" id="A0A225V6X7"/>
<name>A0A225V6X7_9STRA</name>
<sequence length="433" mass="48754">MPTSKVEKARHIVAMAYLARTLIRKEYPSLMGSLPHLATCIRTARPFLQRLRLCENQLHRFQRVTVSDEMKQDLLWWWLVLHTIHLNGVFLGYFNTLPPSDVAVEVDASDFGLCALNVFAKATLTYQFSTDELSHISEFKNSSFNGFDINFRKLLSCAFAVHAWGALWSSKVSRAGHPYHIFSASHVPGAANVRADAGSRISANKSYATLFSSLTPGDTIGGHTRRDHSLVAYLRAHSVADSTFDQYRRALVKWTAWPLALGLADPSCSDSILAVLQGIRHFFAASGAEFPIQHPHIRMLLKWISRLTTPRIHKSPVFIDLLEAYFHSLCFDSLPLIKHYGGSVLDFGPKILPSWTTLVNLQFLHIEQCPYVCVWLAPRRTKVAYPRQGYYGDHDIHISVLCSAPLSFSKRGGTFSTTSRQPRLCQPQECLRA</sequence>
<dbReference type="OrthoDB" id="101778at2759"/>
<evidence type="ECO:0000313" key="2">
    <source>
        <dbReference type="Proteomes" id="UP000198211"/>
    </source>
</evidence>
<proteinExistence type="predicted"/>
<protein>
    <submittedName>
        <fullName evidence="1">Uncharacterized protein</fullName>
    </submittedName>
</protein>
<reference evidence="2" key="1">
    <citation type="submission" date="2017-03" db="EMBL/GenBank/DDBJ databases">
        <title>Phytopthora megakarya and P. palmivora, two closely related causual agents of cacao black pod achieved similar genome size and gene model numbers by different mechanisms.</title>
        <authorList>
            <person name="Ali S."/>
            <person name="Shao J."/>
            <person name="Larry D.J."/>
            <person name="Kronmiller B."/>
            <person name="Shen D."/>
            <person name="Strem M.D."/>
            <person name="Melnick R.L."/>
            <person name="Guiltinan M.J."/>
            <person name="Tyler B.M."/>
            <person name="Meinhardt L.W."/>
            <person name="Bailey B.A."/>
        </authorList>
    </citation>
    <scope>NUCLEOTIDE SEQUENCE [LARGE SCALE GENOMIC DNA]</scope>
    <source>
        <strain evidence="2">zdho120</strain>
    </source>
</reference>
<comment type="caution">
    <text evidence="1">The sequence shown here is derived from an EMBL/GenBank/DDBJ whole genome shotgun (WGS) entry which is preliminary data.</text>
</comment>
<dbReference type="Proteomes" id="UP000198211">
    <property type="component" value="Unassembled WGS sequence"/>
</dbReference>
<evidence type="ECO:0000313" key="1">
    <source>
        <dbReference type="EMBL" id="OWZ00729.1"/>
    </source>
</evidence>